<organism evidence="2 3">
    <name type="scientific">Streptomyces guryensis</name>
    <dbReference type="NCBI Taxonomy" id="2886947"/>
    <lineage>
        <taxon>Bacteria</taxon>
        <taxon>Bacillati</taxon>
        <taxon>Actinomycetota</taxon>
        <taxon>Actinomycetes</taxon>
        <taxon>Kitasatosporales</taxon>
        <taxon>Streptomycetaceae</taxon>
        <taxon>Streptomyces</taxon>
    </lineage>
</organism>
<accession>A0A9Q3VVF5</accession>
<feature type="region of interest" description="Disordered" evidence="1">
    <location>
        <begin position="46"/>
        <end position="65"/>
    </location>
</feature>
<proteinExistence type="predicted"/>
<evidence type="ECO:0000313" key="3">
    <source>
        <dbReference type="Proteomes" id="UP001108029"/>
    </source>
</evidence>
<dbReference type="EMBL" id="JAJSBI010000024">
    <property type="protein sequence ID" value="MCD9878887.1"/>
    <property type="molecule type" value="Genomic_DNA"/>
</dbReference>
<dbReference type="AlphaFoldDB" id="A0A9Q3VVF5"/>
<gene>
    <name evidence="2" type="ORF">LJ657_35845</name>
</gene>
<reference evidence="2" key="1">
    <citation type="submission" date="2021-12" db="EMBL/GenBank/DDBJ databases">
        <authorList>
            <person name="Lee J.-H."/>
            <person name="Kim S.-B."/>
        </authorList>
    </citation>
    <scope>NUCLEOTIDE SEQUENCE</scope>
    <source>
        <strain evidence="2">NR30</strain>
    </source>
</reference>
<evidence type="ECO:0000256" key="1">
    <source>
        <dbReference type="SAM" id="MobiDB-lite"/>
    </source>
</evidence>
<dbReference type="Proteomes" id="UP001108029">
    <property type="component" value="Unassembled WGS sequence"/>
</dbReference>
<evidence type="ECO:0000313" key="2">
    <source>
        <dbReference type="EMBL" id="MCD9878887.1"/>
    </source>
</evidence>
<comment type="caution">
    <text evidence="2">The sequence shown here is derived from an EMBL/GenBank/DDBJ whole genome shotgun (WGS) entry which is preliminary data.</text>
</comment>
<keyword evidence="3" id="KW-1185">Reference proteome</keyword>
<dbReference type="RefSeq" id="WP_232653089.1">
    <property type="nucleotide sequence ID" value="NZ_JAJSBI010000024.1"/>
</dbReference>
<protein>
    <submittedName>
        <fullName evidence="2">Uncharacterized protein</fullName>
    </submittedName>
</protein>
<sequence length="65" mass="6890">MTEPTSPTVADAALTAARSAYPAARSAYPAARGAHPGDRMYLAAVRERPGPDPIRMSRARKGRPV</sequence>
<name>A0A9Q3VVF5_9ACTN</name>